<dbReference type="Proteomes" id="UP000007978">
    <property type="component" value="Chromosome 3"/>
</dbReference>
<sequence length="66" mass="7677">MGYELFQNQQSQDLILKPALLNQHTAIRHDTADLSNKTNRLHRIYMKEAARYARGIVEGVWGPRQL</sequence>
<reference evidence="1 2" key="1">
    <citation type="journal article" date="2012" name="PLoS Pathog.">
        <title>Comparative pathogenomics reveals horizontally acquired novel virulence genes in fungi infecting cereal hosts.</title>
        <authorList>
            <person name="Gardiner D.M."/>
            <person name="McDonald M.C."/>
            <person name="Covarelli L."/>
            <person name="Solomon P.S."/>
            <person name="Rusu A.G."/>
            <person name="Marshall M."/>
            <person name="Kazan K."/>
            <person name="Chakraborty S."/>
            <person name="McDonald B.A."/>
            <person name="Manners J.M."/>
        </authorList>
    </citation>
    <scope>NUCLEOTIDE SEQUENCE [LARGE SCALE GENOMIC DNA]</scope>
    <source>
        <strain evidence="1 2">CS3096</strain>
    </source>
</reference>
<dbReference type="HOGENOM" id="CLU_2831324_0_0_1"/>
<gene>
    <name evidence="1" type="ORF">FPSE_00950</name>
</gene>
<dbReference type="EMBL" id="AFNW01000019">
    <property type="protein sequence ID" value="EKJ78807.1"/>
    <property type="molecule type" value="Genomic_DNA"/>
</dbReference>
<proteinExistence type="predicted"/>
<comment type="caution">
    <text evidence="1">The sequence shown here is derived from an EMBL/GenBank/DDBJ whole genome shotgun (WGS) entry which is preliminary data.</text>
</comment>
<dbReference type="GeneID" id="20359570"/>
<dbReference type="RefSeq" id="XP_009252345.1">
    <property type="nucleotide sequence ID" value="XM_009254070.1"/>
</dbReference>
<protein>
    <submittedName>
        <fullName evidence="1">Uncharacterized protein</fullName>
    </submittedName>
</protein>
<accession>K3VSV7</accession>
<evidence type="ECO:0000313" key="2">
    <source>
        <dbReference type="Proteomes" id="UP000007978"/>
    </source>
</evidence>
<dbReference type="AlphaFoldDB" id="K3VSV7"/>
<name>K3VSV7_FUSPC</name>
<dbReference type="KEGG" id="fpu:FPSE_00950"/>
<keyword evidence="2" id="KW-1185">Reference proteome</keyword>
<evidence type="ECO:0000313" key="1">
    <source>
        <dbReference type="EMBL" id="EKJ78807.1"/>
    </source>
</evidence>
<organism evidence="1 2">
    <name type="scientific">Fusarium pseudograminearum (strain CS3096)</name>
    <name type="common">Wheat and barley crown-rot fungus</name>
    <dbReference type="NCBI Taxonomy" id="1028729"/>
    <lineage>
        <taxon>Eukaryota</taxon>
        <taxon>Fungi</taxon>
        <taxon>Dikarya</taxon>
        <taxon>Ascomycota</taxon>
        <taxon>Pezizomycotina</taxon>
        <taxon>Sordariomycetes</taxon>
        <taxon>Hypocreomycetidae</taxon>
        <taxon>Hypocreales</taxon>
        <taxon>Nectriaceae</taxon>
        <taxon>Fusarium</taxon>
    </lineage>
</organism>